<organism evidence="2 3">
    <name type="scientific">Sphingopyxis witflariensis</name>
    <dbReference type="NCBI Taxonomy" id="173675"/>
    <lineage>
        <taxon>Bacteria</taxon>
        <taxon>Pseudomonadati</taxon>
        <taxon>Pseudomonadota</taxon>
        <taxon>Alphaproteobacteria</taxon>
        <taxon>Sphingomonadales</taxon>
        <taxon>Sphingomonadaceae</taxon>
        <taxon>Sphingopyxis</taxon>
    </lineage>
</organism>
<feature type="compositionally biased region" description="Polar residues" evidence="1">
    <location>
        <begin position="53"/>
        <end position="62"/>
    </location>
</feature>
<evidence type="ECO:0000256" key="1">
    <source>
        <dbReference type="SAM" id="MobiDB-lite"/>
    </source>
</evidence>
<feature type="region of interest" description="Disordered" evidence="1">
    <location>
        <begin position="53"/>
        <end position="144"/>
    </location>
</feature>
<feature type="compositionally biased region" description="Gly residues" evidence="1">
    <location>
        <begin position="75"/>
        <end position="85"/>
    </location>
</feature>
<name>A0A2D0AMA4_9SPHN</name>
<dbReference type="Proteomes" id="UP000197097">
    <property type="component" value="Unassembled WGS sequence"/>
</dbReference>
<evidence type="ECO:0000313" key="2">
    <source>
        <dbReference type="EMBL" id="OWQ90205.1"/>
    </source>
</evidence>
<feature type="compositionally biased region" description="Low complexity" evidence="1">
    <location>
        <begin position="63"/>
        <end position="74"/>
    </location>
</feature>
<reference evidence="2 3" key="1">
    <citation type="journal article" date="2002" name="Int. J. Syst. Evol. Microbiol.">
        <title>Sphingopyxis witflariensis sp. nov., isolated from activated sludge.</title>
        <authorList>
            <person name="Kampfer P."/>
            <person name="Witzenberger R."/>
            <person name="Denner E.B."/>
            <person name="Busse H.J."/>
            <person name="Neef A."/>
        </authorList>
    </citation>
    <scope>NUCLEOTIDE SEQUENCE [LARGE SCALE GENOMIC DNA]</scope>
    <source>
        <strain evidence="2 3">DSM 14551</strain>
    </source>
</reference>
<dbReference type="EMBL" id="NISJ01000023">
    <property type="protein sequence ID" value="OWQ90205.1"/>
    <property type="molecule type" value="Genomic_DNA"/>
</dbReference>
<comment type="caution">
    <text evidence="2">The sequence shown here is derived from an EMBL/GenBank/DDBJ whole genome shotgun (WGS) entry which is preliminary data.</text>
</comment>
<dbReference type="AlphaFoldDB" id="A0A2D0AMA4"/>
<keyword evidence="3" id="KW-1185">Reference proteome</keyword>
<proteinExistence type="predicted"/>
<feature type="compositionally biased region" description="Low complexity" evidence="1">
    <location>
        <begin position="111"/>
        <end position="129"/>
    </location>
</feature>
<gene>
    <name evidence="2" type="ORF">CDQ91_20500</name>
</gene>
<evidence type="ECO:0000313" key="3">
    <source>
        <dbReference type="Proteomes" id="UP000197097"/>
    </source>
</evidence>
<protein>
    <submittedName>
        <fullName evidence="2">Uncharacterized protein</fullName>
    </submittedName>
</protein>
<feature type="compositionally biased region" description="Low complexity" evidence="1">
    <location>
        <begin position="86"/>
        <end position="102"/>
    </location>
</feature>
<sequence>MPTAAILAGLSVSACGGADTSTANTAAADNVALPIDESAARDDAGVAAEMHNQMSGQAGNQTDAAAMPMGDDQMGAGGMGNGQMGGMMDDMPMGGGNMAASKGGMGDHHMGMSGNMSGGNMNKSGTAKPAPMPKDKPMPMQDDM</sequence>
<accession>A0A2D0AMA4</accession>